<comment type="caution">
    <text evidence="2">The sequence shown here is derived from an EMBL/GenBank/DDBJ whole genome shotgun (WGS) entry which is preliminary data.</text>
</comment>
<feature type="region of interest" description="Disordered" evidence="1">
    <location>
        <begin position="117"/>
        <end position="136"/>
    </location>
</feature>
<reference evidence="2" key="1">
    <citation type="submission" date="2023-07" db="EMBL/GenBank/DDBJ databases">
        <title>Sorghum-associated microbial communities from plants grown in Nebraska, USA.</title>
        <authorList>
            <person name="Schachtman D."/>
        </authorList>
    </citation>
    <scope>NUCLEOTIDE SEQUENCE</scope>
    <source>
        <strain evidence="2">DS2795</strain>
    </source>
</reference>
<name>A0AAW8DNT0_9BURK</name>
<accession>A0AAW8DNT0</accession>
<organism evidence="2 3">
    <name type="scientific">Variovorax boronicumulans</name>
    <dbReference type="NCBI Taxonomy" id="436515"/>
    <lineage>
        <taxon>Bacteria</taxon>
        <taxon>Pseudomonadati</taxon>
        <taxon>Pseudomonadota</taxon>
        <taxon>Betaproteobacteria</taxon>
        <taxon>Burkholderiales</taxon>
        <taxon>Comamonadaceae</taxon>
        <taxon>Variovorax</taxon>
    </lineage>
</organism>
<proteinExistence type="predicted"/>
<evidence type="ECO:0000313" key="3">
    <source>
        <dbReference type="Proteomes" id="UP001244295"/>
    </source>
</evidence>
<evidence type="ECO:0000256" key="1">
    <source>
        <dbReference type="SAM" id="MobiDB-lite"/>
    </source>
</evidence>
<feature type="compositionally biased region" description="Polar residues" evidence="1">
    <location>
        <begin position="125"/>
        <end position="136"/>
    </location>
</feature>
<gene>
    <name evidence="2" type="ORF">J2W25_000105</name>
</gene>
<evidence type="ECO:0000313" key="2">
    <source>
        <dbReference type="EMBL" id="MDP9921100.1"/>
    </source>
</evidence>
<dbReference type="Proteomes" id="UP001244295">
    <property type="component" value="Unassembled WGS sequence"/>
</dbReference>
<dbReference type="AlphaFoldDB" id="A0AAW8DNT0"/>
<protein>
    <submittedName>
        <fullName evidence="2">Uncharacterized protein</fullName>
    </submittedName>
</protein>
<sequence length="156" mass="15817">MRDATAGMGAPSSGGANVAEAKASAAGSAGVCPLRSSKAVHRSTDLPSWTMSNATVRALEPSRSRVNSSVIGARLAGRQKSKLNRATSRPRLASCAWSARTSKAAVALPCRASADHGPMAASVGTKRSPSLTNTGSPTGVAMNCVCTLTTPRPPRS</sequence>
<dbReference type="EMBL" id="JAUSRR010000001">
    <property type="protein sequence ID" value="MDP9921100.1"/>
    <property type="molecule type" value="Genomic_DNA"/>
</dbReference>